<proteinExistence type="predicted"/>
<dbReference type="EMBL" id="JAGZFP010000005">
    <property type="protein sequence ID" value="MBS5358170.1"/>
    <property type="molecule type" value="Genomic_DNA"/>
</dbReference>
<dbReference type="Proteomes" id="UP000709219">
    <property type="component" value="Unassembled WGS sequence"/>
</dbReference>
<organism evidence="1 2">
    <name type="scientific">Streptococcus parasanguinis</name>
    <dbReference type="NCBI Taxonomy" id="1318"/>
    <lineage>
        <taxon>Bacteria</taxon>
        <taxon>Bacillati</taxon>
        <taxon>Bacillota</taxon>
        <taxon>Bacilli</taxon>
        <taxon>Lactobacillales</taxon>
        <taxon>Streptococcaceae</taxon>
        <taxon>Streptococcus</taxon>
    </lineage>
</organism>
<comment type="caution">
    <text evidence="1">The sequence shown here is derived from an EMBL/GenBank/DDBJ whole genome shotgun (WGS) entry which is preliminary data.</text>
</comment>
<sequence length="314" mass="36625">MSKKIKKRLIWISSILVPLLLLIYFLSPSISVEMVGNGVFEKEQNASNFQKSNKMYYVTVSEKNLEDYSIKKISLVDDKNQEITIQKKDLFSEAKTVLWFYGKPHSNYKLVYHIQKKNDTDQTVLRKTFSTADKPSNLEDVNQIVDKKVKDEFNKKIKNSILNKTKEMTKSINVYYTPSQKELESIQQAYTETFIRDLSGYKVHMDTATSDGYSFTVTSKWSEPDINDLNRRIDERENQLKQEVGHDYAQLYKRIIDELPDLIRQTPKTTTIKENKSIFKVGRIDSKAIEKNYHFSELNLLDDDFGDPISNILL</sequence>
<evidence type="ECO:0000313" key="2">
    <source>
        <dbReference type="Proteomes" id="UP000709219"/>
    </source>
</evidence>
<gene>
    <name evidence="1" type="ORF">KHX87_03545</name>
</gene>
<name>A0A943DJF9_STRPA</name>
<protein>
    <submittedName>
        <fullName evidence="1">Uncharacterized protein</fullName>
    </submittedName>
</protein>
<dbReference type="AlphaFoldDB" id="A0A943DJF9"/>
<reference evidence="1" key="1">
    <citation type="submission" date="2021-02" db="EMBL/GenBank/DDBJ databases">
        <title>Infant gut strain persistence is associated with maternal origin, phylogeny, and functional potential including surface adhesion and iron acquisition.</title>
        <authorList>
            <person name="Lou Y.C."/>
        </authorList>
    </citation>
    <scope>NUCLEOTIDE SEQUENCE</scope>
    <source>
        <strain evidence="1">L3_098_011G1_dasL3_098_011G1_concoct_7</strain>
    </source>
</reference>
<accession>A0A943DJF9</accession>
<evidence type="ECO:0000313" key="1">
    <source>
        <dbReference type="EMBL" id="MBS5358170.1"/>
    </source>
</evidence>